<dbReference type="InterPro" id="IPR038729">
    <property type="entry name" value="Rad50/SbcC_AAA"/>
</dbReference>
<organism evidence="2 3">
    <name type="scientific">Actinomyces capricornis</name>
    <dbReference type="NCBI Taxonomy" id="2755559"/>
    <lineage>
        <taxon>Bacteria</taxon>
        <taxon>Bacillati</taxon>
        <taxon>Actinomycetota</taxon>
        <taxon>Actinomycetes</taxon>
        <taxon>Actinomycetales</taxon>
        <taxon>Actinomycetaceae</taxon>
        <taxon>Actinomyces</taxon>
    </lineage>
</organism>
<dbReference type="InterPro" id="IPR027417">
    <property type="entry name" value="P-loop_NTPase"/>
</dbReference>
<dbReference type="InterPro" id="IPR003959">
    <property type="entry name" value="ATPase_AAA_core"/>
</dbReference>
<accession>A0ABN6K7N2</accession>
<dbReference type="Pfam" id="PF13304">
    <property type="entry name" value="AAA_21"/>
    <property type="match status" value="1"/>
</dbReference>
<evidence type="ECO:0000313" key="2">
    <source>
        <dbReference type="EMBL" id="BDA65287.1"/>
    </source>
</evidence>
<dbReference type="PANTHER" id="PTHR43581">
    <property type="entry name" value="ATP/GTP PHOSPHATASE"/>
    <property type="match status" value="1"/>
</dbReference>
<dbReference type="Proteomes" id="UP000824496">
    <property type="component" value="Chromosome"/>
</dbReference>
<dbReference type="InterPro" id="IPR051396">
    <property type="entry name" value="Bact_Antivir_Def_Nuclease"/>
</dbReference>
<dbReference type="Gene3D" id="3.40.50.300">
    <property type="entry name" value="P-loop containing nucleotide triphosphate hydrolases"/>
    <property type="match status" value="2"/>
</dbReference>
<evidence type="ECO:0000313" key="3">
    <source>
        <dbReference type="Proteomes" id="UP000824496"/>
    </source>
</evidence>
<reference evidence="2 3" key="1">
    <citation type="submission" date="2021-08" db="EMBL/GenBank/DDBJ databases">
        <title>Whole genome sequence of novel Actinomyces species strain MAS-1.</title>
        <authorList>
            <person name="Saito M."/>
            <person name="Kuwahara N."/>
            <person name="Takizawa T."/>
            <person name="Gotouda H."/>
            <person name="Ochiai T."/>
        </authorList>
    </citation>
    <scope>NUCLEOTIDE SEQUENCE [LARGE SCALE GENOMIC DNA]</scope>
    <source>
        <strain evidence="2 3">MAS-1</strain>
    </source>
</reference>
<keyword evidence="3" id="KW-1185">Reference proteome</keyword>
<name>A0ABN6K7N2_9ACTO</name>
<evidence type="ECO:0000259" key="1">
    <source>
        <dbReference type="SMART" id="SM00382"/>
    </source>
</evidence>
<dbReference type="Pfam" id="PF13476">
    <property type="entry name" value="AAA_23"/>
    <property type="match status" value="1"/>
</dbReference>
<dbReference type="PANTHER" id="PTHR43581:SF2">
    <property type="entry name" value="EXCINUCLEASE ATPASE SUBUNIT"/>
    <property type="match status" value="1"/>
</dbReference>
<dbReference type="EMBL" id="AP025017">
    <property type="protein sequence ID" value="BDA65287.1"/>
    <property type="molecule type" value="Genomic_DNA"/>
</dbReference>
<gene>
    <name evidence="2" type="ORF">MANAM107_21210</name>
</gene>
<dbReference type="RefSeq" id="WP_223908146.1">
    <property type="nucleotide sequence ID" value="NZ_AP025017.1"/>
</dbReference>
<sequence>MKSEIRPSQINDLSERVRRNKYAEYLKSMRLVKIRGFSDTEITFDFPVTALIGPNGSGKTTVLGAAGLLYKSVSPRRFFAKSGRYDDSMQNWKIEYTALSENMKSGTSITRTASFRQAKWNRDALTRSVLVIGIDRTLPATERKNLNPFIGNNFKGSEEHTFSQAIVDAVQKILGKNADNYLSISADKTKTKIFAMRDESTSSVGYSEFHFGAGEASIIRIVSEIEEAQDGCLMLIEEIENGLHPLAVRRLVEYLIDVAKRKSTQVVFTTHSNAALEALPDDAVWSCYDGKVKQGKLDIEALRTLTGEVECQAAVFTEDSFGAVLADITLRKLKSQGVKRSSIEIHHMSGADSAYQHVAYHNSNPTSSFPAIALLDGDMKNNSKFSTKEIKAGDLKFTSTVFCPGDSHPEVEIFEDVYAKLTQILGKLTQRLTLDTDSQTQVKKSIETRRSTCRDPHLLFAQIAEDLDFLPTDTVERAFITIWCDSFPEKVERMWEGALPCLVSQGIRE</sequence>
<proteinExistence type="predicted"/>
<dbReference type="SMART" id="SM00382">
    <property type="entry name" value="AAA"/>
    <property type="match status" value="1"/>
</dbReference>
<dbReference type="InterPro" id="IPR003593">
    <property type="entry name" value="AAA+_ATPase"/>
</dbReference>
<protein>
    <recommendedName>
        <fullName evidence="1">AAA+ ATPase domain-containing protein</fullName>
    </recommendedName>
</protein>
<dbReference type="SUPFAM" id="SSF52540">
    <property type="entry name" value="P-loop containing nucleoside triphosphate hydrolases"/>
    <property type="match status" value="1"/>
</dbReference>
<feature type="domain" description="AAA+ ATPase" evidence="1">
    <location>
        <begin position="45"/>
        <end position="298"/>
    </location>
</feature>